<proteinExistence type="inferred from homology"/>
<evidence type="ECO:0000256" key="2">
    <source>
        <dbReference type="ARBA" id="ARBA00023012"/>
    </source>
</evidence>
<evidence type="ECO:0000256" key="5">
    <source>
        <dbReference type="ARBA" id="ARBA00023163"/>
    </source>
</evidence>
<dbReference type="Gene3D" id="1.25.40.10">
    <property type="entry name" value="Tetratricopeptide repeat domain"/>
    <property type="match status" value="1"/>
</dbReference>
<dbReference type="PANTHER" id="PTHR35807">
    <property type="entry name" value="TRANSCRIPTIONAL REGULATOR REDD-RELATED"/>
    <property type="match status" value="1"/>
</dbReference>
<keyword evidence="4 6" id="KW-0238">DNA-binding</keyword>
<dbReference type="PRINTS" id="PR00364">
    <property type="entry name" value="DISEASERSIST"/>
</dbReference>
<evidence type="ECO:0000256" key="6">
    <source>
        <dbReference type="PROSITE-ProRule" id="PRU01091"/>
    </source>
</evidence>
<evidence type="ECO:0000256" key="3">
    <source>
        <dbReference type="ARBA" id="ARBA00023015"/>
    </source>
</evidence>
<organism evidence="9 10">
    <name type="scientific">Kitasatospora paranensis</name>
    <dbReference type="NCBI Taxonomy" id="258053"/>
    <lineage>
        <taxon>Bacteria</taxon>
        <taxon>Bacillati</taxon>
        <taxon>Actinomycetota</taxon>
        <taxon>Actinomycetes</taxon>
        <taxon>Kitasatosporales</taxon>
        <taxon>Streptomycetaceae</taxon>
        <taxon>Kitasatospora</taxon>
    </lineage>
</organism>
<keyword evidence="3" id="KW-0805">Transcription regulation</keyword>
<gene>
    <name evidence="9" type="ORF">ACFQMG_22005</name>
</gene>
<dbReference type="PROSITE" id="PS51755">
    <property type="entry name" value="OMPR_PHOB"/>
    <property type="match status" value="1"/>
</dbReference>
<evidence type="ECO:0000256" key="7">
    <source>
        <dbReference type="SAM" id="MobiDB-lite"/>
    </source>
</evidence>
<dbReference type="InterPro" id="IPR002182">
    <property type="entry name" value="NB-ARC"/>
</dbReference>
<keyword evidence="5" id="KW-0804">Transcription</keyword>
<dbReference type="EMBL" id="JBHTAJ010000043">
    <property type="protein sequence ID" value="MFC7182224.1"/>
    <property type="molecule type" value="Genomic_DNA"/>
</dbReference>
<dbReference type="CDD" id="cd15831">
    <property type="entry name" value="BTAD"/>
    <property type="match status" value="1"/>
</dbReference>
<evidence type="ECO:0000313" key="10">
    <source>
        <dbReference type="Proteomes" id="UP001596435"/>
    </source>
</evidence>
<reference evidence="10" key="1">
    <citation type="journal article" date="2019" name="Int. J. Syst. Evol. Microbiol.">
        <title>The Global Catalogue of Microorganisms (GCM) 10K type strain sequencing project: providing services to taxonomists for standard genome sequencing and annotation.</title>
        <authorList>
            <consortium name="The Broad Institute Genomics Platform"/>
            <consortium name="The Broad Institute Genome Sequencing Center for Infectious Disease"/>
            <person name="Wu L."/>
            <person name="Ma J."/>
        </authorList>
    </citation>
    <scope>NUCLEOTIDE SEQUENCE [LARGE SCALE GENOMIC DNA]</scope>
    <source>
        <strain evidence="10">CGMCC 1.12859</strain>
    </source>
</reference>
<comment type="similarity">
    <text evidence="1">Belongs to the AfsR/DnrI/RedD regulatory family.</text>
</comment>
<evidence type="ECO:0000256" key="1">
    <source>
        <dbReference type="ARBA" id="ARBA00005820"/>
    </source>
</evidence>
<dbReference type="SUPFAM" id="SSF46894">
    <property type="entry name" value="C-terminal effector domain of the bipartite response regulators"/>
    <property type="match status" value="1"/>
</dbReference>
<dbReference type="Pfam" id="PF00931">
    <property type="entry name" value="NB-ARC"/>
    <property type="match status" value="1"/>
</dbReference>
<comment type="caution">
    <text evidence="9">The sequence shown here is derived from an EMBL/GenBank/DDBJ whole genome shotgun (WGS) entry which is preliminary data.</text>
</comment>
<dbReference type="InterPro" id="IPR051677">
    <property type="entry name" value="AfsR-DnrI-RedD_regulator"/>
</dbReference>
<dbReference type="RefSeq" id="WP_380231777.1">
    <property type="nucleotide sequence ID" value="NZ_JBHSVH010000002.1"/>
</dbReference>
<feature type="DNA-binding region" description="OmpR/PhoB-type" evidence="6">
    <location>
        <begin position="1"/>
        <end position="111"/>
    </location>
</feature>
<dbReference type="Pfam" id="PF03704">
    <property type="entry name" value="BTAD"/>
    <property type="match status" value="1"/>
</dbReference>
<dbReference type="Proteomes" id="UP001596435">
    <property type="component" value="Unassembled WGS sequence"/>
</dbReference>
<dbReference type="Gene3D" id="1.10.10.10">
    <property type="entry name" value="Winged helix-like DNA-binding domain superfamily/Winged helix DNA-binding domain"/>
    <property type="match status" value="1"/>
</dbReference>
<dbReference type="SUPFAM" id="SSF48452">
    <property type="entry name" value="TPR-like"/>
    <property type="match status" value="1"/>
</dbReference>
<sequence>MDQRRRGTVRFSVLGRLQVDVAGRPVPLGPLKQRLVLAMLLSRPNRPVSSGLLTEVVWQDEPPRTARKNLQVYVSALRKLLGGRGDGEGGADGAGDGARIVHDCGGYRLHLERSELDALHFQDLAQAGRAARSAGELDSAADLLRRALDLWRGEPFADLRSSPLVRAAAEQLEERRLGGYEDWAEAELGRGGIAASVAEAVGDLIEQHPLRERLQAARMNALHLMGRQSEALSGYDRYRQLLARELGLAPSPALETQYRSILTAGRSGPAAGAGGAAAGPARTVLPPDTADFTGRAEQLRELTDVLGGGGRVAVLVGPTGIGKTALAVRVAHLLRAEFPDGRLLVRSRAADGSPRPWEAVLADLGRLAGLVDRPAEDPCRALGRWHGWLADRRVLLVLDDAPDEAVIRVLLPAGGSSAAVVTSRAQLAGLAPVHRVEPPPYSPAEALELLGRIIGRRRLEGDRAAAEEIVAASGMLPLAVRASGLKLAVLRHLPLREYAARLADPRMVLDELAAGDVAVRPRLALGWRDLTPAHRTALLRLGQLPLARPFTLAEAAAALGCGEDSALRALEALIATGVVTSPLDEVTAHRAVYALPRLVQLYARERAPQGPPPSAGPPRRATRGPSVRWPAGARA</sequence>
<accession>A0ABW2FY65</accession>
<dbReference type="Gene3D" id="3.40.50.300">
    <property type="entry name" value="P-loop containing nucleotide triphosphate hydrolases"/>
    <property type="match status" value="1"/>
</dbReference>
<protein>
    <submittedName>
        <fullName evidence="9">BTAD domain-containing putative transcriptional regulator</fullName>
    </submittedName>
</protein>
<dbReference type="PANTHER" id="PTHR35807:SF1">
    <property type="entry name" value="TRANSCRIPTIONAL REGULATOR REDD"/>
    <property type="match status" value="1"/>
</dbReference>
<keyword evidence="10" id="KW-1185">Reference proteome</keyword>
<dbReference type="InterPro" id="IPR011990">
    <property type="entry name" value="TPR-like_helical_dom_sf"/>
</dbReference>
<dbReference type="SUPFAM" id="SSF52540">
    <property type="entry name" value="P-loop containing nucleoside triphosphate hydrolases"/>
    <property type="match status" value="1"/>
</dbReference>
<feature type="domain" description="OmpR/PhoB-type" evidence="8">
    <location>
        <begin position="1"/>
        <end position="111"/>
    </location>
</feature>
<evidence type="ECO:0000259" key="8">
    <source>
        <dbReference type="PROSITE" id="PS51755"/>
    </source>
</evidence>
<dbReference type="Pfam" id="PF00486">
    <property type="entry name" value="Trans_reg_C"/>
    <property type="match status" value="1"/>
</dbReference>
<dbReference type="InterPro" id="IPR001867">
    <property type="entry name" value="OmpR/PhoB-type_DNA-bd"/>
</dbReference>
<dbReference type="InterPro" id="IPR016032">
    <property type="entry name" value="Sig_transdc_resp-reg_C-effctor"/>
</dbReference>
<dbReference type="InterPro" id="IPR005158">
    <property type="entry name" value="BTAD"/>
</dbReference>
<dbReference type="SMART" id="SM00862">
    <property type="entry name" value="Trans_reg_C"/>
    <property type="match status" value="1"/>
</dbReference>
<dbReference type="InterPro" id="IPR027417">
    <property type="entry name" value="P-loop_NTPase"/>
</dbReference>
<dbReference type="InterPro" id="IPR036388">
    <property type="entry name" value="WH-like_DNA-bd_sf"/>
</dbReference>
<evidence type="ECO:0000313" key="9">
    <source>
        <dbReference type="EMBL" id="MFC7182224.1"/>
    </source>
</evidence>
<keyword evidence="2" id="KW-0902">Two-component regulatory system</keyword>
<evidence type="ECO:0000256" key="4">
    <source>
        <dbReference type="ARBA" id="ARBA00023125"/>
    </source>
</evidence>
<name>A0ABW2FY65_9ACTN</name>
<dbReference type="SMART" id="SM01043">
    <property type="entry name" value="BTAD"/>
    <property type="match status" value="1"/>
</dbReference>
<feature type="region of interest" description="Disordered" evidence="7">
    <location>
        <begin position="605"/>
        <end position="635"/>
    </location>
</feature>